<dbReference type="PROSITE" id="PS00139">
    <property type="entry name" value="THIOL_PROTEASE_CYS"/>
    <property type="match status" value="1"/>
</dbReference>
<keyword evidence="4" id="KW-0378">Hydrolase</keyword>
<evidence type="ECO:0000259" key="9">
    <source>
        <dbReference type="SMART" id="SM00848"/>
    </source>
</evidence>
<feature type="domain" description="Peptidase C1A papain C-terminal" evidence="8">
    <location>
        <begin position="132"/>
        <end position="345"/>
    </location>
</feature>
<dbReference type="FunFam" id="3.90.70.10:FF:000067">
    <property type="entry name" value="Senescence-specific cysteine protease"/>
    <property type="match status" value="1"/>
</dbReference>
<keyword evidence="11" id="KW-1185">Reference proteome</keyword>
<dbReference type="InterPro" id="IPR039417">
    <property type="entry name" value="Peptidase_C1A_papain-like"/>
</dbReference>
<accession>A0AAW1HM81</accession>
<feature type="signal peptide" evidence="7">
    <location>
        <begin position="1"/>
        <end position="28"/>
    </location>
</feature>
<dbReference type="InterPro" id="IPR025660">
    <property type="entry name" value="Pept_his_AS"/>
</dbReference>
<evidence type="ECO:0000256" key="3">
    <source>
        <dbReference type="ARBA" id="ARBA00022729"/>
    </source>
</evidence>
<feature type="domain" description="Cathepsin propeptide inhibitor" evidence="9">
    <location>
        <begin position="48"/>
        <end position="104"/>
    </location>
</feature>
<dbReference type="SUPFAM" id="SSF54001">
    <property type="entry name" value="Cysteine proteinases"/>
    <property type="match status" value="1"/>
</dbReference>
<evidence type="ECO:0000256" key="1">
    <source>
        <dbReference type="ARBA" id="ARBA00008455"/>
    </source>
</evidence>
<proteinExistence type="inferred from homology"/>
<evidence type="ECO:0000256" key="4">
    <source>
        <dbReference type="ARBA" id="ARBA00022801"/>
    </source>
</evidence>
<dbReference type="SMART" id="SM00645">
    <property type="entry name" value="Pept_C1"/>
    <property type="match status" value="1"/>
</dbReference>
<reference evidence="10" key="1">
    <citation type="submission" date="2024-03" db="EMBL/GenBank/DDBJ databases">
        <title>WGS assembly of Saponaria officinalis var. Norfolk2.</title>
        <authorList>
            <person name="Jenkins J."/>
            <person name="Shu S."/>
            <person name="Grimwood J."/>
            <person name="Barry K."/>
            <person name="Goodstein D."/>
            <person name="Schmutz J."/>
            <person name="Leebens-Mack J."/>
            <person name="Osbourn A."/>
        </authorList>
    </citation>
    <scope>NUCLEOTIDE SEQUENCE [LARGE SCALE GENOMIC DNA]</scope>
    <source>
        <strain evidence="10">JIC</strain>
    </source>
</reference>
<dbReference type="Pfam" id="PF08246">
    <property type="entry name" value="Inhibitor_I29"/>
    <property type="match status" value="1"/>
</dbReference>
<dbReference type="GO" id="GO:0006508">
    <property type="term" value="P:proteolysis"/>
    <property type="evidence" value="ECO:0007669"/>
    <property type="project" value="UniProtKB-KW"/>
</dbReference>
<gene>
    <name evidence="10" type="ORF">RND81_11G107200</name>
</gene>
<dbReference type="PRINTS" id="PR00705">
    <property type="entry name" value="PAPAIN"/>
</dbReference>
<dbReference type="InterPro" id="IPR000169">
    <property type="entry name" value="Pept_cys_AS"/>
</dbReference>
<dbReference type="PANTHER" id="PTHR12411">
    <property type="entry name" value="CYSTEINE PROTEASE FAMILY C1-RELATED"/>
    <property type="match status" value="1"/>
</dbReference>
<keyword evidence="6" id="KW-1015">Disulfide bond</keyword>
<dbReference type="InterPro" id="IPR000668">
    <property type="entry name" value="Peptidase_C1A_C"/>
</dbReference>
<dbReference type="EMBL" id="JBDFQZ010000011">
    <property type="protein sequence ID" value="KAK9676879.1"/>
    <property type="molecule type" value="Genomic_DNA"/>
</dbReference>
<dbReference type="InterPro" id="IPR038765">
    <property type="entry name" value="Papain-like_cys_pep_sf"/>
</dbReference>
<protein>
    <submittedName>
        <fullName evidence="10">Uncharacterized protein</fullName>
    </submittedName>
</protein>
<dbReference type="PROSITE" id="PS00639">
    <property type="entry name" value="THIOL_PROTEASE_HIS"/>
    <property type="match status" value="1"/>
</dbReference>
<name>A0AAW1HM81_SAPOF</name>
<evidence type="ECO:0000313" key="10">
    <source>
        <dbReference type="EMBL" id="KAK9676879.1"/>
    </source>
</evidence>
<dbReference type="Gene3D" id="3.90.70.10">
    <property type="entry name" value="Cysteine proteinases"/>
    <property type="match status" value="1"/>
</dbReference>
<keyword evidence="5" id="KW-0788">Thiol protease</keyword>
<dbReference type="InterPro" id="IPR013201">
    <property type="entry name" value="Prot_inhib_I29"/>
</dbReference>
<dbReference type="AlphaFoldDB" id="A0AAW1HM81"/>
<comment type="similarity">
    <text evidence="1">Belongs to the peptidase C1 family.</text>
</comment>
<keyword evidence="2" id="KW-0645">Protease</keyword>
<evidence type="ECO:0000256" key="2">
    <source>
        <dbReference type="ARBA" id="ARBA00022670"/>
    </source>
</evidence>
<feature type="chain" id="PRO_5043799841" evidence="7">
    <location>
        <begin position="29"/>
        <end position="345"/>
    </location>
</feature>
<sequence>MIKMFTIIHGNYALFLLLICVMWESSFANEGTITPKTSNDSRLMELRFEKWMNENNKKYEDISELKKRFEIYKSNVEFIDNVNSQNLSYKLIDNKFADLTNDEFKSQYLGRLLSIVPPSESHDVINARNGALPRAVDWRKQGAVTPVKNQELCGSCWAFSAVTAVEGFHKIKTGKLISLSEQELVDCEHEDYGCNGGEMEHAFKYIKNNGIVSEKDYPYKGIDETCNKSKLIHPVAHIRGYKKVPKNDEKSLQAVVANQIVSVGVDAGSQAFQLYRKGIFDGVCGKDLNHGVAIVGYGDVKGKKYWIVKNSWGRRWGEGGYIRIRRDITKKGGVCGIAMDASYPV</sequence>
<dbReference type="Pfam" id="PF00112">
    <property type="entry name" value="Peptidase_C1"/>
    <property type="match status" value="1"/>
</dbReference>
<evidence type="ECO:0000256" key="5">
    <source>
        <dbReference type="ARBA" id="ARBA00022807"/>
    </source>
</evidence>
<dbReference type="PROSITE" id="PS00640">
    <property type="entry name" value="THIOL_PROTEASE_ASN"/>
    <property type="match status" value="1"/>
</dbReference>
<organism evidence="10 11">
    <name type="scientific">Saponaria officinalis</name>
    <name type="common">Common soapwort</name>
    <name type="synonym">Lychnis saponaria</name>
    <dbReference type="NCBI Taxonomy" id="3572"/>
    <lineage>
        <taxon>Eukaryota</taxon>
        <taxon>Viridiplantae</taxon>
        <taxon>Streptophyta</taxon>
        <taxon>Embryophyta</taxon>
        <taxon>Tracheophyta</taxon>
        <taxon>Spermatophyta</taxon>
        <taxon>Magnoliopsida</taxon>
        <taxon>eudicotyledons</taxon>
        <taxon>Gunneridae</taxon>
        <taxon>Pentapetalae</taxon>
        <taxon>Caryophyllales</taxon>
        <taxon>Caryophyllaceae</taxon>
        <taxon>Caryophylleae</taxon>
        <taxon>Saponaria</taxon>
    </lineage>
</organism>
<evidence type="ECO:0000256" key="7">
    <source>
        <dbReference type="SAM" id="SignalP"/>
    </source>
</evidence>
<evidence type="ECO:0000259" key="8">
    <source>
        <dbReference type="SMART" id="SM00645"/>
    </source>
</evidence>
<evidence type="ECO:0000256" key="6">
    <source>
        <dbReference type="ARBA" id="ARBA00023157"/>
    </source>
</evidence>
<dbReference type="SMART" id="SM00848">
    <property type="entry name" value="Inhibitor_I29"/>
    <property type="match status" value="1"/>
</dbReference>
<comment type="caution">
    <text evidence="10">The sequence shown here is derived from an EMBL/GenBank/DDBJ whole genome shotgun (WGS) entry which is preliminary data.</text>
</comment>
<dbReference type="InterPro" id="IPR013128">
    <property type="entry name" value="Peptidase_C1A"/>
</dbReference>
<evidence type="ECO:0000313" key="11">
    <source>
        <dbReference type="Proteomes" id="UP001443914"/>
    </source>
</evidence>
<dbReference type="InterPro" id="IPR025661">
    <property type="entry name" value="Pept_asp_AS"/>
</dbReference>
<dbReference type="GO" id="GO:0008234">
    <property type="term" value="F:cysteine-type peptidase activity"/>
    <property type="evidence" value="ECO:0007669"/>
    <property type="project" value="UniProtKB-KW"/>
</dbReference>
<keyword evidence="3 7" id="KW-0732">Signal</keyword>
<dbReference type="CDD" id="cd02248">
    <property type="entry name" value="Peptidase_C1A"/>
    <property type="match status" value="1"/>
</dbReference>
<dbReference type="Proteomes" id="UP001443914">
    <property type="component" value="Unassembled WGS sequence"/>
</dbReference>